<dbReference type="EMBL" id="UFQT01000284">
    <property type="protein sequence ID" value="SSX22786.1"/>
    <property type="molecule type" value="Genomic_DNA"/>
</dbReference>
<gene>
    <name evidence="2" type="primary">CSON007523</name>
</gene>
<dbReference type="InterPro" id="IPR008042">
    <property type="entry name" value="Retrotrans_Pao"/>
</dbReference>
<dbReference type="PANTHER" id="PTHR47331">
    <property type="entry name" value="PHD-TYPE DOMAIN-CONTAINING PROTEIN"/>
    <property type="match status" value="1"/>
</dbReference>
<evidence type="ECO:0000313" key="2">
    <source>
        <dbReference type="EMBL" id="SSX22786.1"/>
    </source>
</evidence>
<sequence length="364" mass="41415">MPESLQTKWFDFCDQLSGLKHVSFPRYVIQQVAPKHIFLHGFSDTSERAYGACIYLQCYHANSNTVTSELLCAKSRVAPTKSLSIARLELCAAKLLVDLICQVKSKVLKNVEIDDVILWSDSSIVLCWLRSEPHRWSSFVSHRVTKIQEAFSPSKWKHIPGDQNPADLVSRGCSPNELSKSYLWFHGPPFLVNDEPYPQEFALKEPTDGFEEARVTKIALISFKNSDVTNGMHYSTGYRGTRRAFAYVLRFIRNCRQRLSNLSSKPKFHQDIFKQIEMPTISDEIEAEERFLTLIQKSSFPEEYSAAAKGLQMPSKSPLKQLSPHIANGLLRVGGRIDKSVVEYDQKHPILLPKDHPYTNLGLP</sequence>
<dbReference type="VEuPathDB" id="VectorBase:CSON007523"/>
<accession>A0A336LXL1</accession>
<name>A0A336LXL1_CULSO</name>
<protein>
    <submittedName>
        <fullName evidence="2">CSON007523 protein</fullName>
    </submittedName>
</protein>
<reference evidence="2" key="2">
    <citation type="submission" date="2018-07" db="EMBL/GenBank/DDBJ databases">
        <authorList>
            <person name="Quirk P.G."/>
            <person name="Krulwich T.A."/>
        </authorList>
    </citation>
    <scope>NUCLEOTIDE SEQUENCE</scope>
</reference>
<reference evidence="1" key="1">
    <citation type="submission" date="2018-04" db="EMBL/GenBank/DDBJ databases">
        <authorList>
            <person name="Go L.Y."/>
            <person name="Mitchell J.A."/>
        </authorList>
    </citation>
    <scope>NUCLEOTIDE SEQUENCE</scope>
    <source>
        <tissue evidence="1">Whole organism</tissue>
    </source>
</reference>
<evidence type="ECO:0000313" key="1">
    <source>
        <dbReference type="EMBL" id="SSX02411.1"/>
    </source>
</evidence>
<dbReference type="PANTHER" id="PTHR47331:SF5">
    <property type="entry name" value="RIBONUCLEASE H"/>
    <property type="match status" value="1"/>
</dbReference>
<dbReference type="OMA" id="ADEYHEN"/>
<organism evidence="2">
    <name type="scientific">Culicoides sonorensis</name>
    <name type="common">Biting midge</name>
    <dbReference type="NCBI Taxonomy" id="179676"/>
    <lineage>
        <taxon>Eukaryota</taxon>
        <taxon>Metazoa</taxon>
        <taxon>Ecdysozoa</taxon>
        <taxon>Arthropoda</taxon>
        <taxon>Hexapoda</taxon>
        <taxon>Insecta</taxon>
        <taxon>Pterygota</taxon>
        <taxon>Neoptera</taxon>
        <taxon>Endopterygota</taxon>
        <taxon>Diptera</taxon>
        <taxon>Nematocera</taxon>
        <taxon>Chironomoidea</taxon>
        <taxon>Ceratopogonidae</taxon>
        <taxon>Ceratopogoninae</taxon>
        <taxon>Culicoides</taxon>
        <taxon>Monoculicoides</taxon>
    </lineage>
</organism>
<proteinExistence type="predicted"/>
<dbReference type="EMBL" id="UFQS01000284">
    <property type="protein sequence ID" value="SSX02411.1"/>
    <property type="molecule type" value="Genomic_DNA"/>
</dbReference>
<dbReference type="Pfam" id="PF05380">
    <property type="entry name" value="Peptidase_A17"/>
    <property type="match status" value="1"/>
</dbReference>
<dbReference type="AlphaFoldDB" id="A0A336LXL1"/>